<dbReference type="GO" id="GO:0005975">
    <property type="term" value="P:carbohydrate metabolic process"/>
    <property type="evidence" value="ECO:0007669"/>
    <property type="project" value="InterPro"/>
</dbReference>
<dbReference type="Proteomes" id="UP000000845">
    <property type="component" value="Chromosome"/>
</dbReference>
<dbReference type="Gene3D" id="3.20.20.70">
    <property type="entry name" value="Aldolase class I"/>
    <property type="match status" value="1"/>
</dbReference>
<dbReference type="Pfam" id="PF00834">
    <property type="entry name" value="Ribul_P_3_epim"/>
    <property type="match status" value="1"/>
</dbReference>
<dbReference type="GO" id="GO:0046872">
    <property type="term" value="F:metal ion binding"/>
    <property type="evidence" value="ECO:0007669"/>
    <property type="project" value="UniProtKB-KW"/>
</dbReference>
<dbReference type="AlphaFoldDB" id="D1AGK6"/>
<dbReference type="PANTHER" id="PTHR11749">
    <property type="entry name" value="RIBULOSE-5-PHOSPHATE-3-EPIMERASE"/>
    <property type="match status" value="1"/>
</dbReference>
<evidence type="ECO:0000313" key="4">
    <source>
        <dbReference type="Proteomes" id="UP000000845"/>
    </source>
</evidence>
<reference evidence="3 4" key="2">
    <citation type="journal article" date="2010" name="Stand. Genomic Sci.">
        <title>Complete genome sequence of Sebaldella termitidis type strain (NCTC 11300).</title>
        <authorList>
            <person name="Harmon-Smith M."/>
            <person name="Celia L."/>
            <person name="Chertkov O."/>
            <person name="Lapidus A."/>
            <person name="Copeland A."/>
            <person name="Glavina Del Rio T."/>
            <person name="Nolan M."/>
            <person name="Lucas S."/>
            <person name="Tice H."/>
            <person name="Cheng J.F."/>
            <person name="Han C."/>
            <person name="Detter J.C."/>
            <person name="Bruce D."/>
            <person name="Goodwin L."/>
            <person name="Pitluck S."/>
            <person name="Pati A."/>
            <person name="Liolios K."/>
            <person name="Ivanova N."/>
            <person name="Mavromatis K."/>
            <person name="Mikhailova N."/>
            <person name="Chen A."/>
            <person name="Palaniappan K."/>
            <person name="Land M."/>
            <person name="Hauser L."/>
            <person name="Chang Y.J."/>
            <person name="Jeffries C.D."/>
            <person name="Brettin T."/>
            <person name="Goker M."/>
            <person name="Beck B."/>
            <person name="Bristow J."/>
            <person name="Eisen J.A."/>
            <person name="Markowitz V."/>
            <person name="Hugenholtz P."/>
            <person name="Kyrpides N.C."/>
            <person name="Klenk H.P."/>
            <person name="Chen F."/>
        </authorList>
    </citation>
    <scope>NUCLEOTIDE SEQUENCE [LARGE SCALE GENOMIC DNA]</scope>
    <source>
        <strain evidence="4">ATCC 33386 / NCTC 11300</strain>
    </source>
</reference>
<keyword evidence="4" id="KW-1185">Reference proteome</keyword>
<dbReference type="NCBIfam" id="NF004076">
    <property type="entry name" value="PRK05581.1-4"/>
    <property type="match status" value="1"/>
</dbReference>
<dbReference type="InterPro" id="IPR011060">
    <property type="entry name" value="RibuloseP-bd_barrel"/>
</dbReference>
<protein>
    <submittedName>
        <fullName evidence="3">Ribulose-phosphate 3-epimerase</fullName>
        <ecNumber evidence="3">5.1.3.1</ecNumber>
    </submittedName>
</protein>
<organism evidence="3 4">
    <name type="scientific">Sebaldella termitidis (strain ATCC 33386 / NCTC 11300)</name>
    <dbReference type="NCBI Taxonomy" id="526218"/>
    <lineage>
        <taxon>Bacteria</taxon>
        <taxon>Fusobacteriati</taxon>
        <taxon>Fusobacteriota</taxon>
        <taxon>Fusobacteriia</taxon>
        <taxon>Fusobacteriales</taxon>
        <taxon>Leptotrichiaceae</taxon>
        <taxon>Sebaldella</taxon>
    </lineage>
</organism>
<evidence type="ECO:0000256" key="1">
    <source>
        <dbReference type="ARBA" id="ARBA00022723"/>
    </source>
</evidence>
<dbReference type="HOGENOM" id="CLU_054856_2_1_0"/>
<dbReference type="SUPFAM" id="SSF51366">
    <property type="entry name" value="Ribulose-phoshate binding barrel"/>
    <property type="match status" value="1"/>
</dbReference>
<name>D1AGK6_SEBTE</name>
<dbReference type="PROSITE" id="PS01086">
    <property type="entry name" value="RIBUL_P_3_EPIMER_2"/>
    <property type="match status" value="1"/>
</dbReference>
<reference evidence="4" key="1">
    <citation type="submission" date="2009-09" db="EMBL/GenBank/DDBJ databases">
        <title>The complete chromosome of Sebaldella termitidis ATCC 33386.</title>
        <authorList>
            <consortium name="US DOE Joint Genome Institute (JGI-PGF)"/>
            <person name="Lucas S."/>
            <person name="Copeland A."/>
            <person name="Lapidus A."/>
            <person name="Glavina del Rio T."/>
            <person name="Dalin E."/>
            <person name="Tice H."/>
            <person name="Bruce D."/>
            <person name="Goodwin L."/>
            <person name="Pitluck S."/>
            <person name="Kyrpides N."/>
            <person name="Mavromatis K."/>
            <person name="Ivanova N."/>
            <person name="Mikhailova N."/>
            <person name="Sims D."/>
            <person name="Meincke L."/>
            <person name="Brettin T."/>
            <person name="Detter J.C."/>
            <person name="Han C."/>
            <person name="Larimer F."/>
            <person name="Land M."/>
            <person name="Hauser L."/>
            <person name="Markowitz V."/>
            <person name="Cheng J.F."/>
            <person name="Hugenholtz P."/>
            <person name="Woyke T."/>
            <person name="Wu D."/>
            <person name="Eisen J.A."/>
        </authorList>
    </citation>
    <scope>NUCLEOTIDE SEQUENCE [LARGE SCALE GENOMIC DNA]</scope>
    <source>
        <strain evidence="4">ATCC 33386 / NCTC 11300</strain>
    </source>
</reference>
<gene>
    <name evidence="3" type="ordered locus">Sterm_4126</name>
</gene>
<proteinExistence type="predicted"/>
<accession>D1AGK6</accession>
<dbReference type="RefSeq" id="WP_012863533.1">
    <property type="nucleotide sequence ID" value="NC_013517.1"/>
</dbReference>
<keyword evidence="2 3" id="KW-0413">Isomerase</keyword>
<dbReference type="InterPro" id="IPR013785">
    <property type="entry name" value="Aldolase_TIM"/>
</dbReference>
<dbReference type="EC" id="5.1.3.1" evidence="3"/>
<dbReference type="EMBL" id="CP001739">
    <property type="protein sequence ID" value="ACZ10958.1"/>
    <property type="molecule type" value="Genomic_DNA"/>
</dbReference>
<evidence type="ECO:0000313" key="3">
    <source>
        <dbReference type="EMBL" id="ACZ10958.1"/>
    </source>
</evidence>
<dbReference type="GO" id="GO:0004750">
    <property type="term" value="F:D-ribulose-phosphate 3-epimerase activity"/>
    <property type="evidence" value="ECO:0007669"/>
    <property type="project" value="UniProtKB-EC"/>
</dbReference>
<dbReference type="KEGG" id="str:Sterm_4126"/>
<dbReference type="STRING" id="526218.Sterm_4126"/>
<dbReference type="CDD" id="cd00429">
    <property type="entry name" value="RPE"/>
    <property type="match status" value="1"/>
</dbReference>
<keyword evidence="1" id="KW-0479">Metal-binding</keyword>
<dbReference type="InterPro" id="IPR000056">
    <property type="entry name" value="Ribul_P_3_epim-like"/>
</dbReference>
<sequence length="220" mass="24992">MKQFAASIMCADQMNLKKELEELEKAEIKLLHCDVMDGIFVDNMAMGPYILEEIKKNTDIPLDIHLAAITPLKYMKMYSAIKPKYISFHIETSENPEKEIEFLRENGISPSLAISPQTPISEIVKYLSLVDMLLIMTVNPGFAGQPFNYSVIEKLKELNICLRDLENPPLIEVDGNINKNTIPILYKNNASVYVLGTSALFNNTPGTYREKIEDMKKLFI</sequence>
<evidence type="ECO:0000256" key="2">
    <source>
        <dbReference type="ARBA" id="ARBA00023235"/>
    </source>
</evidence>
<dbReference type="eggNOG" id="COG0036">
    <property type="taxonomic scope" value="Bacteria"/>
</dbReference>